<organism evidence="2 3">
    <name type="scientific">Phytophthora megakarya</name>
    <dbReference type="NCBI Taxonomy" id="4795"/>
    <lineage>
        <taxon>Eukaryota</taxon>
        <taxon>Sar</taxon>
        <taxon>Stramenopiles</taxon>
        <taxon>Oomycota</taxon>
        <taxon>Peronosporomycetes</taxon>
        <taxon>Peronosporales</taxon>
        <taxon>Peronosporaceae</taxon>
        <taxon>Phytophthora</taxon>
    </lineage>
</organism>
<comment type="caution">
    <text evidence="2">The sequence shown here is derived from an EMBL/GenBank/DDBJ whole genome shotgun (WGS) entry which is preliminary data.</text>
</comment>
<evidence type="ECO:0000313" key="3">
    <source>
        <dbReference type="Proteomes" id="UP000198211"/>
    </source>
</evidence>
<keyword evidence="2" id="KW-0645">Protease</keyword>
<gene>
    <name evidence="2" type="ORF">PHMEG_00013631</name>
</gene>
<name>A0A225W5T2_9STRA</name>
<proteinExistence type="predicted"/>
<sequence length="245" mass="27402">MHAAIVDKYHRYLAVKQNISDELDEWLMKYGPQGEKNGYIPVTESRSSDDALEDQRQRFYLTKEQIEEAREANPFAQFTVDGPFTLMTMDEFEQFLSNTHIKEKEKEKEKTEKPSVEKPTTLSEKEKSTSSTDGSKKNDSPEAGVKDDEDESKKKKKTFAPATEGPTVIAAMRKLRSSGKSLYAFNGGEYNDNGERGFESTSENYINNSPQTYQSPSTPQTYQANTANTDNTGNNGGNTNGGNGE</sequence>
<reference evidence="3" key="1">
    <citation type="submission" date="2017-03" db="EMBL/GenBank/DDBJ databases">
        <title>Phytopthora megakarya and P. palmivora, two closely related causual agents of cacao black pod achieved similar genome size and gene model numbers by different mechanisms.</title>
        <authorList>
            <person name="Ali S."/>
            <person name="Shao J."/>
            <person name="Larry D.J."/>
            <person name="Kronmiller B."/>
            <person name="Shen D."/>
            <person name="Strem M.D."/>
            <person name="Melnick R.L."/>
            <person name="Guiltinan M.J."/>
            <person name="Tyler B.M."/>
            <person name="Meinhardt L.W."/>
            <person name="Bailey B.A."/>
        </authorList>
    </citation>
    <scope>NUCLEOTIDE SEQUENCE [LARGE SCALE GENOMIC DNA]</scope>
    <source>
        <strain evidence="3">zdho120</strain>
    </source>
</reference>
<dbReference type="STRING" id="4795.A0A225W5T2"/>
<dbReference type="EMBL" id="NBNE01001670">
    <property type="protein sequence ID" value="OWZ13103.1"/>
    <property type="molecule type" value="Genomic_DNA"/>
</dbReference>
<protein>
    <submittedName>
        <fullName evidence="2">Papain-like cysteine protease C1</fullName>
    </submittedName>
</protein>
<feature type="compositionally biased region" description="Basic and acidic residues" evidence="1">
    <location>
        <begin position="100"/>
        <end position="116"/>
    </location>
</feature>
<feature type="compositionally biased region" description="Basic and acidic residues" evidence="1">
    <location>
        <begin position="123"/>
        <end position="146"/>
    </location>
</feature>
<dbReference type="GO" id="GO:0008233">
    <property type="term" value="F:peptidase activity"/>
    <property type="evidence" value="ECO:0007669"/>
    <property type="project" value="UniProtKB-KW"/>
</dbReference>
<accession>A0A225W5T2</accession>
<dbReference type="GO" id="GO:0006508">
    <property type="term" value="P:proteolysis"/>
    <property type="evidence" value="ECO:0007669"/>
    <property type="project" value="UniProtKB-KW"/>
</dbReference>
<keyword evidence="2" id="KW-0378">Hydrolase</keyword>
<dbReference type="Proteomes" id="UP000198211">
    <property type="component" value="Unassembled WGS sequence"/>
</dbReference>
<evidence type="ECO:0000313" key="2">
    <source>
        <dbReference type="EMBL" id="OWZ13103.1"/>
    </source>
</evidence>
<feature type="compositionally biased region" description="Gly residues" evidence="1">
    <location>
        <begin position="234"/>
        <end position="245"/>
    </location>
</feature>
<dbReference type="AlphaFoldDB" id="A0A225W5T2"/>
<dbReference type="OrthoDB" id="160100at2759"/>
<evidence type="ECO:0000256" key="1">
    <source>
        <dbReference type="SAM" id="MobiDB-lite"/>
    </source>
</evidence>
<keyword evidence="3" id="KW-1185">Reference proteome</keyword>
<feature type="region of interest" description="Disordered" evidence="1">
    <location>
        <begin position="100"/>
        <end position="245"/>
    </location>
</feature>
<feature type="compositionally biased region" description="Polar residues" evidence="1">
    <location>
        <begin position="199"/>
        <end position="224"/>
    </location>
</feature>